<reference evidence="1 2" key="1">
    <citation type="submission" date="2018-03" db="EMBL/GenBank/DDBJ databases">
        <title>Genomic Encyclopedia of Archaeal and Bacterial Type Strains, Phase II (KMG-II): from individual species to whole genera.</title>
        <authorList>
            <person name="Goeker M."/>
        </authorList>
    </citation>
    <scope>NUCLEOTIDE SEQUENCE [LARGE SCALE GENOMIC DNA]</scope>
    <source>
        <strain evidence="1 2">DSM 28354</strain>
    </source>
</reference>
<dbReference type="EMBL" id="PVTE01000009">
    <property type="protein sequence ID" value="PRY38422.1"/>
    <property type="molecule type" value="Genomic_DNA"/>
</dbReference>
<sequence length="190" mass="21548">MAKKKNIYTRIGYDQVRAELDSTADWLSLQVIEDLFDDIEYKVTQTGGIAPLISDRIEDKLKGIVNVIHIQIGMLTAILEKDGLTSYVEEKTEIFRNTLEQIQQYYQKRPVSSIESRKITKVSGKTKTGASREITFVVATKYQQIANRNIINDKVLKTLPLLEKLEEATEALDVKGDYEVPISLQIRGLA</sequence>
<gene>
    <name evidence="1" type="ORF">CLV58_109149</name>
</gene>
<proteinExistence type="predicted"/>
<dbReference type="AlphaFoldDB" id="A0A2T0SYC1"/>
<organism evidence="1 2">
    <name type="scientific">Spirosoma oryzae</name>
    <dbReference type="NCBI Taxonomy" id="1469603"/>
    <lineage>
        <taxon>Bacteria</taxon>
        <taxon>Pseudomonadati</taxon>
        <taxon>Bacteroidota</taxon>
        <taxon>Cytophagia</taxon>
        <taxon>Cytophagales</taxon>
        <taxon>Cytophagaceae</taxon>
        <taxon>Spirosoma</taxon>
    </lineage>
</organism>
<comment type="caution">
    <text evidence="1">The sequence shown here is derived from an EMBL/GenBank/DDBJ whole genome shotgun (WGS) entry which is preliminary data.</text>
</comment>
<evidence type="ECO:0000313" key="2">
    <source>
        <dbReference type="Proteomes" id="UP000238375"/>
    </source>
</evidence>
<accession>A0A2T0SYC1</accession>
<evidence type="ECO:0000313" key="1">
    <source>
        <dbReference type="EMBL" id="PRY38422.1"/>
    </source>
</evidence>
<name>A0A2T0SYC1_9BACT</name>
<protein>
    <submittedName>
        <fullName evidence="1">Uncharacterized protein</fullName>
    </submittedName>
</protein>
<keyword evidence="2" id="KW-1185">Reference proteome</keyword>
<dbReference type="RefSeq" id="WP_106138154.1">
    <property type="nucleotide sequence ID" value="NZ_PVTE01000009.1"/>
</dbReference>
<dbReference type="Proteomes" id="UP000238375">
    <property type="component" value="Unassembled WGS sequence"/>
</dbReference>